<proteinExistence type="inferred from homology"/>
<evidence type="ECO:0000256" key="3">
    <source>
        <dbReference type="PROSITE-ProRule" id="PRU00708"/>
    </source>
</evidence>
<dbReference type="PANTHER" id="PTHR47934">
    <property type="entry name" value="PENTATRICOPEPTIDE REPEAT-CONTAINING PROTEIN PET309, MITOCHONDRIAL"/>
    <property type="match status" value="1"/>
</dbReference>
<comment type="similarity">
    <text evidence="1">Belongs to the PPR family. P subfamily.</text>
</comment>
<evidence type="ECO:0000256" key="2">
    <source>
        <dbReference type="ARBA" id="ARBA00022737"/>
    </source>
</evidence>
<dbReference type="Gene3D" id="1.25.40.10">
    <property type="entry name" value="Tetratricopeptide repeat domain"/>
    <property type="match status" value="4"/>
</dbReference>
<organism evidence="4 5">
    <name type="scientific">Rhododendron simsii</name>
    <name type="common">Sims's rhododendron</name>
    <dbReference type="NCBI Taxonomy" id="118357"/>
    <lineage>
        <taxon>Eukaryota</taxon>
        <taxon>Viridiplantae</taxon>
        <taxon>Streptophyta</taxon>
        <taxon>Embryophyta</taxon>
        <taxon>Tracheophyta</taxon>
        <taxon>Spermatophyta</taxon>
        <taxon>Magnoliopsida</taxon>
        <taxon>eudicotyledons</taxon>
        <taxon>Gunneridae</taxon>
        <taxon>Pentapetalae</taxon>
        <taxon>asterids</taxon>
        <taxon>Ericales</taxon>
        <taxon>Ericaceae</taxon>
        <taxon>Ericoideae</taxon>
        <taxon>Rhodoreae</taxon>
        <taxon>Rhododendron</taxon>
    </lineage>
</organism>
<dbReference type="NCBIfam" id="TIGR00756">
    <property type="entry name" value="PPR"/>
    <property type="match status" value="5"/>
</dbReference>
<keyword evidence="2" id="KW-0677">Repeat</keyword>
<evidence type="ECO:0000256" key="1">
    <source>
        <dbReference type="ARBA" id="ARBA00007626"/>
    </source>
</evidence>
<reference evidence="4" key="1">
    <citation type="submission" date="2019-11" db="EMBL/GenBank/DDBJ databases">
        <authorList>
            <person name="Liu Y."/>
            <person name="Hou J."/>
            <person name="Li T.-Q."/>
            <person name="Guan C.-H."/>
            <person name="Wu X."/>
            <person name="Wu H.-Z."/>
            <person name="Ling F."/>
            <person name="Zhang R."/>
            <person name="Shi X.-G."/>
            <person name="Ren J.-P."/>
            <person name="Chen E.-F."/>
            <person name="Sun J.-M."/>
        </authorList>
    </citation>
    <scope>NUCLEOTIDE SEQUENCE</scope>
    <source>
        <strain evidence="4">Adult_tree_wgs_1</strain>
        <tissue evidence="4">Leaves</tissue>
    </source>
</reference>
<feature type="repeat" description="PPR" evidence="3">
    <location>
        <begin position="41"/>
        <end position="75"/>
    </location>
</feature>
<feature type="repeat" description="PPR" evidence="3">
    <location>
        <begin position="76"/>
        <end position="110"/>
    </location>
</feature>
<dbReference type="Proteomes" id="UP000626092">
    <property type="component" value="Unassembled WGS sequence"/>
</dbReference>
<protein>
    <recommendedName>
        <fullName evidence="6">Pentatricopeptide repeat-containing protein</fullName>
    </recommendedName>
</protein>
<keyword evidence="5" id="KW-1185">Reference proteome</keyword>
<evidence type="ECO:0008006" key="6">
    <source>
        <dbReference type="Google" id="ProtNLM"/>
    </source>
</evidence>
<feature type="repeat" description="PPR" evidence="3">
    <location>
        <begin position="6"/>
        <end position="40"/>
    </location>
</feature>
<evidence type="ECO:0000313" key="5">
    <source>
        <dbReference type="Proteomes" id="UP000626092"/>
    </source>
</evidence>
<sequence>MSAIASRSPLICLLRLYVKAGMVQEGLKAFREMEKLGFVLNVVALNHLLDGLLKSNCTDECWEIYEEMGRIGIHPNTHTFNILTHVFCKGGDVDKVNEFLEKIEEEGFDPDFMTCNTLIDSYCKVRQAHQLLHRMVHRGLTPDLMTYNTLIYGYSKEGMMHESRSLLREMVGNRICPVDFTSLILVEGYAKEGEYLIVVLCKENRPCAAKELLERMSQSGHEPKCEIYNELIYSLCMCNFIEEALLLKAEMGLCKERKLDKAESLVGLIAKEFQIYDTECCNALLKVLCEAGDAGKLMELQDRMLKKMKSPVTPNISNSFVFHNTLLSEMVFVDWSLDQSVYWAG</sequence>
<dbReference type="Pfam" id="PF13041">
    <property type="entry name" value="PPR_2"/>
    <property type="match status" value="1"/>
</dbReference>
<feature type="repeat" description="PPR" evidence="3">
    <location>
        <begin position="277"/>
        <end position="311"/>
    </location>
</feature>
<dbReference type="GO" id="GO:0005739">
    <property type="term" value="C:mitochondrion"/>
    <property type="evidence" value="ECO:0007669"/>
    <property type="project" value="TreeGrafter"/>
</dbReference>
<dbReference type="InterPro" id="IPR011990">
    <property type="entry name" value="TPR-like_helical_dom_sf"/>
</dbReference>
<dbReference type="PROSITE" id="PS51375">
    <property type="entry name" value="PPR"/>
    <property type="match status" value="5"/>
</dbReference>
<dbReference type="GO" id="GO:0007005">
    <property type="term" value="P:mitochondrion organization"/>
    <property type="evidence" value="ECO:0007669"/>
    <property type="project" value="TreeGrafter"/>
</dbReference>
<feature type="repeat" description="PPR" evidence="3">
    <location>
        <begin position="143"/>
        <end position="177"/>
    </location>
</feature>
<gene>
    <name evidence="4" type="ORF">RHSIM_Rhsim10G0018200</name>
</gene>
<dbReference type="Pfam" id="PF01535">
    <property type="entry name" value="PPR"/>
    <property type="match status" value="3"/>
</dbReference>
<name>A0A834LB29_RHOSS</name>
<dbReference type="GO" id="GO:0006396">
    <property type="term" value="P:RNA processing"/>
    <property type="evidence" value="ECO:0007669"/>
    <property type="project" value="TreeGrafter"/>
</dbReference>
<dbReference type="Pfam" id="PF12854">
    <property type="entry name" value="PPR_1"/>
    <property type="match status" value="1"/>
</dbReference>
<comment type="caution">
    <text evidence="4">The sequence shown here is derived from an EMBL/GenBank/DDBJ whole genome shotgun (WGS) entry which is preliminary data.</text>
</comment>
<evidence type="ECO:0000313" key="4">
    <source>
        <dbReference type="EMBL" id="KAF7130873.1"/>
    </source>
</evidence>
<dbReference type="GO" id="GO:0003729">
    <property type="term" value="F:mRNA binding"/>
    <property type="evidence" value="ECO:0007669"/>
    <property type="project" value="TreeGrafter"/>
</dbReference>
<dbReference type="InterPro" id="IPR002885">
    <property type="entry name" value="PPR_rpt"/>
</dbReference>
<dbReference type="PANTHER" id="PTHR47934:SF6">
    <property type="entry name" value="MITOCHONDRIAL GROUP I INTRON SPLICING FACTOR CCM1-RELATED"/>
    <property type="match status" value="1"/>
</dbReference>
<dbReference type="InterPro" id="IPR051114">
    <property type="entry name" value="Mito_RNA_Proc_CCM1"/>
</dbReference>
<accession>A0A834LB29</accession>
<dbReference type="AlphaFoldDB" id="A0A834LB29"/>
<dbReference type="OrthoDB" id="185373at2759"/>
<dbReference type="EMBL" id="WJXA01000010">
    <property type="protein sequence ID" value="KAF7130873.1"/>
    <property type="molecule type" value="Genomic_DNA"/>
</dbReference>